<evidence type="ECO:0000256" key="1">
    <source>
        <dbReference type="ARBA" id="ARBA00023125"/>
    </source>
</evidence>
<dbReference type="GO" id="GO:0003677">
    <property type="term" value="F:DNA binding"/>
    <property type="evidence" value="ECO:0007669"/>
    <property type="project" value="UniProtKB-KW"/>
</dbReference>
<dbReference type="PROSITE" id="PS50943">
    <property type="entry name" value="HTH_CROC1"/>
    <property type="match status" value="1"/>
</dbReference>
<dbReference type="RefSeq" id="WP_235005265.1">
    <property type="nucleotide sequence ID" value="NZ_FWYB01000003.1"/>
</dbReference>
<gene>
    <name evidence="3" type="ORF">SAMN04488101_1035</name>
</gene>
<dbReference type="AlphaFoldDB" id="A0A1W2BZW0"/>
<keyword evidence="4" id="KW-1185">Reference proteome</keyword>
<dbReference type="InterPro" id="IPR001387">
    <property type="entry name" value="Cro/C1-type_HTH"/>
</dbReference>
<sequence>MNSSSQNIILRLLSSNWYIELEYKNTTQHEDLFPIFQYLEKKNMNAISKNIRHLRQQRSWTQGHLAKKLGITTPALSKIEAGDTDLNFSRLNQIAGVFNVEPAELVTTPEEKNKHYLNIAQLKNILAKKDSAVIKLQYEIIRIYEGGK</sequence>
<evidence type="ECO:0000313" key="4">
    <source>
        <dbReference type="Proteomes" id="UP000192678"/>
    </source>
</evidence>
<reference evidence="3 4" key="1">
    <citation type="submission" date="2017-04" db="EMBL/GenBank/DDBJ databases">
        <authorList>
            <person name="Afonso C.L."/>
            <person name="Miller P.J."/>
            <person name="Scott M.A."/>
            <person name="Spackman E."/>
            <person name="Goraichik I."/>
            <person name="Dimitrov K.M."/>
            <person name="Suarez D.L."/>
            <person name="Swayne D.E."/>
        </authorList>
    </citation>
    <scope>NUCLEOTIDE SEQUENCE [LARGE SCALE GENOMIC DNA]</scope>
    <source>
        <strain evidence="3 4">DSM 19625</strain>
    </source>
</reference>
<keyword evidence="1" id="KW-0238">DNA-binding</keyword>
<protein>
    <submittedName>
        <fullName evidence="3">Helix-turn-helix domain-containing protein</fullName>
    </submittedName>
</protein>
<dbReference type="Proteomes" id="UP000192678">
    <property type="component" value="Unassembled WGS sequence"/>
</dbReference>
<dbReference type="CDD" id="cd00093">
    <property type="entry name" value="HTH_XRE"/>
    <property type="match status" value="1"/>
</dbReference>
<dbReference type="PANTHER" id="PTHR46558:SF4">
    <property type="entry name" value="DNA-BIDING PHAGE PROTEIN"/>
    <property type="match status" value="1"/>
</dbReference>
<dbReference type="SMART" id="SM00530">
    <property type="entry name" value="HTH_XRE"/>
    <property type="match status" value="1"/>
</dbReference>
<dbReference type="InterPro" id="IPR010982">
    <property type="entry name" value="Lambda_DNA-bd_dom_sf"/>
</dbReference>
<name>A0A1W2BZW0_9SPHI</name>
<dbReference type="PANTHER" id="PTHR46558">
    <property type="entry name" value="TRACRIPTIONAL REGULATORY PROTEIN-RELATED-RELATED"/>
    <property type="match status" value="1"/>
</dbReference>
<dbReference type="EMBL" id="FWYB01000003">
    <property type="protein sequence ID" value="SMC78430.1"/>
    <property type="molecule type" value="Genomic_DNA"/>
</dbReference>
<dbReference type="Gene3D" id="1.10.260.40">
    <property type="entry name" value="lambda repressor-like DNA-binding domains"/>
    <property type="match status" value="1"/>
</dbReference>
<dbReference type="Pfam" id="PF01381">
    <property type="entry name" value="HTH_3"/>
    <property type="match status" value="1"/>
</dbReference>
<accession>A0A1W2BZW0</accession>
<proteinExistence type="predicted"/>
<dbReference type="STRING" id="475255.SAMN04488101_1035"/>
<evidence type="ECO:0000313" key="3">
    <source>
        <dbReference type="EMBL" id="SMC78430.1"/>
    </source>
</evidence>
<evidence type="ECO:0000259" key="2">
    <source>
        <dbReference type="PROSITE" id="PS50943"/>
    </source>
</evidence>
<organism evidence="3 4">
    <name type="scientific">Pedobacter nyackensis</name>
    <dbReference type="NCBI Taxonomy" id="475255"/>
    <lineage>
        <taxon>Bacteria</taxon>
        <taxon>Pseudomonadati</taxon>
        <taxon>Bacteroidota</taxon>
        <taxon>Sphingobacteriia</taxon>
        <taxon>Sphingobacteriales</taxon>
        <taxon>Sphingobacteriaceae</taxon>
        <taxon>Pedobacter</taxon>
    </lineage>
</organism>
<feature type="domain" description="HTH cro/C1-type" evidence="2">
    <location>
        <begin position="51"/>
        <end position="105"/>
    </location>
</feature>
<dbReference type="SUPFAM" id="SSF47413">
    <property type="entry name" value="lambda repressor-like DNA-binding domains"/>
    <property type="match status" value="1"/>
</dbReference>